<dbReference type="InterPro" id="IPR001680">
    <property type="entry name" value="WD40_rpt"/>
</dbReference>
<evidence type="ECO:0000256" key="1">
    <source>
        <dbReference type="ARBA" id="ARBA00022574"/>
    </source>
</evidence>
<dbReference type="VEuPathDB" id="TrichDB:TVAGG3_0772900"/>
<dbReference type="VEuPathDB" id="TrichDB:TVAG_056910"/>
<dbReference type="GO" id="GO:1990234">
    <property type="term" value="C:transferase complex"/>
    <property type="evidence" value="ECO:0007669"/>
    <property type="project" value="UniProtKB-ARBA"/>
</dbReference>
<feature type="repeat" description="WD" evidence="3">
    <location>
        <begin position="382"/>
        <end position="423"/>
    </location>
</feature>
<evidence type="ECO:0000313" key="5">
    <source>
        <dbReference type="Proteomes" id="UP000001542"/>
    </source>
</evidence>
<dbReference type="RefSeq" id="XP_001319120.1">
    <property type="nucleotide sequence ID" value="XM_001319085.1"/>
</dbReference>
<accession>A2EK99</accession>
<dbReference type="CDD" id="cd00200">
    <property type="entry name" value="WD40"/>
    <property type="match status" value="1"/>
</dbReference>
<sequence length="462" mass="51734">MIPKGSSPSKPESATSDNSISNVEILQRINYYNTLNLKNKAYILELQTYKTHLQNLLYQYTDDANYIMEYRRSLKTILLKIKSKYPQLYLNTPELNPSTPSIPKQTGFVLPPIDTSLLPKQSSFPLYPVEETTMDFTYTIESSNPFFNKHTVNLKFLLNLQTTICAIDFSPDGAQFSFASVKFLYIVNTINGQIETIADISKGVTAPETISRVLKYSPSADIIAVGIDPNFVGIFDLEKKSLVQTLNGHTRYVTALEYAPNSKYLISGGADGVICIWDLKKYRLIKKIQYSEGEPNKNANSEGAVLSIVANPKTDIFAVGIANGYVGLFNAVFDQVSSFRAHTSPLLSMNFVSNSYLITTSADRSVKLWQVSDFNVSMAKLFNEHENYVTCSCFSQNYSVFFTGSKDKSIKCWDYDNQCLLFTLKASSNTILNVSHHPQENIFIASSADGNITCWSYLMPAN</sequence>
<evidence type="ECO:0000313" key="4">
    <source>
        <dbReference type="EMBL" id="EAY06897.1"/>
    </source>
</evidence>
<dbReference type="PROSITE" id="PS50294">
    <property type="entry name" value="WD_REPEATS_REGION"/>
    <property type="match status" value="4"/>
</dbReference>
<name>A2EK99_TRIV3</name>
<dbReference type="KEGG" id="tva:4764780"/>
<gene>
    <name evidence="4" type="ORF">TVAG_056910</name>
</gene>
<dbReference type="PANTHER" id="PTHR22847:SF637">
    <property type="entry name" value="WD REPEAT DOMAIN 5B"/>
    <property type="match status" value="1"/>
</dbReference>
<dbReference type="OrthoDB" id="10064100at2759"/>
<feature type="repeat" description="WD" evidence="3">
    <location>
        <begin position="424"/>
        <end position="456"/>
    </location>
</feature>
<proteinExistence type="predicted"/>
<dbReference type="AlphaFoldDB" id="A2EK99"/>
<dbReference type="Proteomes" id="UP000001542">
    <property type="component" value="Unassembled WGS sequence"/>
</dbReference>
<dbReference type="SMART" id="SM00320">
    <property type="entry name" value="WD40"/>
    <property type="match status" value="5"/>
</dbReference>
<dbReference type="SUPFAM" id="SSF50978">
    <property type="entry name" value="WD40 repeat-like"/>
    <property type="match status" value="1"/>
</dbReference>
<dbReference type="PROSITE" id="PS50082">
    <property type="entry name" value="WD_REPEATS_2"/>
    <property type="match status" value="4"/>
</dbReference>
<dbReference type="InterPro" id="IPR036322">
    <property type="entry name" value="WD40_repeat_dom_sf"/>
</dbReference>
<reference evidence="4" key="2">
    <citation type="journal article" date="2007" name="Science">
        <title>Draft genome sequence of the sexually transmitted pathogen Trichomonas vaginalis.</title>
        <authorList>
            <person name="Carlton J.M."/>
            <person name="Hirt R.P."/>
            <person name="Silva J.C."/>
            <person name="Delcher A.L."/>
            <person name="Schatz M."/>
            <person name="Zhao Q."/>
            <person name="Wortman J.R."/>
            <person name="Bidwell S.L."/>
            <person name="Alsmark U.C.M."/>
            <person name="Besteiro S."/>
            <person name="Sicheritz-Ponten T."/>
            <person name="Noel C.J."/>
            <person name="Dacks J.B."/>
            <person name="Foster P.G."/>
            <person name="Simillion C."/>
            <person name="Van de Peer Y."/>
            <person name="Miranda-Saavedra D."/>
            <person name="Barton G.J."/>
            <person name="Westrop G.D."/>
            <person name="Mueller S."/>
            <person name="Dessi D."/>
            <person name="Fiori P.L."/>
            <person name="Ren Q."/>
            <person name="Paulsen I."/>
            <person name="Zhang H."/>
            <person name="Bastida-Corcuera F.D."/>
            <person name="Simoes-Barbosa A."/>
            <person name="Brown M.T."/>
            <person name="Hayes R.D."/>
            <person name="Mukherjee M."/>
            <person name="Okumura C.Y."/>
            <person name="Schneider R."/>
            <person name="Smith A.J."/>
            <person name="Vanacova S."/>
            <person name="Villalvazo M."/>
            <person name="Haas B.J."/>
            <person name="Pertea M."/>
            <person name="Feldblyum T.V."/>
            <person name="Utterback T.R."/>
            <person name="Shu C.L."/>
            <person name="Osoegawa K."/>
            <person name="de Jong P.J."/>
            <person name="Hrdy I."/>
            <person name="Horvathova L."/>
            <person name="Zubacova Z."/>
            <person name="Dolezal P."/>
            <person name="Malik S.B."/>
            <person name="Logsdon J.M. Jr."/>
            <person name="Henze K."/>
            <person name="Gupta A."/>
            <person name="Wang C.C."/>
            <person name="Dunne R.L."/>
            <person name="Upcroft J.A."/>
            <person name="Upcroft P."/>
            <person name="White O."/>
            <person name="Salzberg S.L."/>
            <person name="Tang P."/>
            <person name="Chiu C.-H."/>
            <person name="Lee Y.-S."/>
            <person name="Embley T.M."/>
            <person name="Coombs G.H."/>
            <person name="Mottram J.C."/>
            <person name="Tachezy J."/>
            <person name="Fraser-Liggett C.M."/>
            <person name="Johnson P.J."/>
        </authorList>
    </citation>
    <scope>NUCLEOTIDE SEQUENCE [LARGE SCALE GENOMIC DNA]</scope>
    <source>
        <strain evidence="4">G3</strain>
    </source>
</reference>
<dbReference type="Gene3D" id="2.130.10.10">
    <property type="entry name" value="YVTN repeat-like/Quinoprotein amine dehydrogenase"/>
    <property type="match status" value="2"/>
</dbReference>
<dbReference type="PANTHER" id="PTHR22847">
    <property type="entry name" value="WD40 REPEAT PROTEIN"/>
    <property type="match status" value="1"/>
</dbReference>
<dbReference type="STRING" id="5722.A2EK99"/>
<evidence type="ECO:0000256" key="3">
    <source>
        <dbReference type="PROSITE-ProRule" id="PRU00221"/>
    </source>
</evidence>
<dbReference type="PROSITE" id="PS00678">
    <property type="entry name" value="WD_REPEATS_1"/>
    <property type="match status" value="1"/>
</dbReference>
<organism evidence="4 5">
    <name type="scientific">Trichomonas vaginalis (strain ATCC PRA-98 / G3)</name>
    <dbReference type="NCBI Taxonomy" id="412133"/>
    <lineage>
        <taxon>Eukaryota</taxon>
        <taxon>Metamonada</taxon>
        <taxon>Parabasalia</taxon>
        <taxon>Trichomonadida</taxon>
        <taxon>Trichomonadidae</taxon>
        <taxon>Trichomonas</taxon>
    </lineage>
</organism>
<dbReference type="InterPro" id="IPR019775">
    <property type="entry name" value="WD40_repeat_CS"/>
</dbReference>
<dbReference type="EMBL" id="DS113412">
    <property type="protein sequence ID" value="EAY06897.1"/>
    <property type="molecule type" value="Genomic_DNA"/>
</dbReference>
<dbReference type="eggNOG" id="KOG0266">
    <property type="taxonomic scope" value="Eukaryota"/>
</dbReference>
<keyword evidence="5" id="KW-1185">Reference proteome</keyword>
<dbReference type="PRINTS" id="PR00320">
    <property type="entry name" value="GPROTEINBRPT"/>
</dbReference>
<dbReference type="SMR" id="A2EK99"/>
<feature type="repeat" description="WD" evidence="3">
    <location>
        <begin position="246"/>
        <end position="287"/>
    </location>
</feature>
<dbReference type="InterPro" id="IPR015943">
    <property type="entry name" value="WD40/YVTN_repeat-like_dom_sf"/>
</dbReference>
<dbReference type="InParanoid" id="A2EK99"/>
<keyword evidence="2" id="KW-0677">Repeat</keyword>
<dbReference type="InterPro" id="IPR020472">
    <property type="entry name" value="WD40_PAC1"/>
</dbReference>
<feature type="repeat" description="WD" evidence="3">
    <location>
        <begin position="339"/>
        <end position="379"/>
    </location>
</feature>
<evidence type="ECO:0000256" key="2">
    <source>
        <dbReference type="ARBA" id="ARBA00022737"/>
    </source>
</evidence>
<keyword evidence="1 3" id="KW-0853">WD repeat</keyword>
<dbReference type="Pfam" id="PF00400">
    <property type="entry name" value="WD40"/>
    <property type="match status" value="4"/>
</dbReference>
<protein>
    <submittedName>
        <fullName evidence="4">Uncharacterized protein</fullName>
    </submittedName>
</protein>
<reference evidence="4" key="1">
    <citation type="submission" date="2006-10" db="EMBL/GenBank/DDBJ databases">
        <authorList>
            <person name="Amadeo P."/>
            <person name="Zhao Q."/>
            <person name="Wortman J."/>
            <person name="Fraser-Liggett C."/>
            <person name="Carlton J."/>
        </authorList>
    </citation>
    <scope>NUCLEOTIDE SEQUENCE</scope>
    <source>
        <strain evidence="4">G3</strain>
    </source>
</reference>